<evidence type="ECO:0000313" key="3">
    <source>
        <dbReference type="EMBL" id="AEK75496.1"/>
    </source>
</evidence>
<evidence type="ECO:0000259" key="2">
    <source>
        <dbReference type="Pfam" id="PF25023"/>
    </source>
</evidence>
<dbReference type="Pfam" id="PF05593">
    <property type="entry name" value="RHS_repeat"/>
    <property type="match status" value="1"/>
</dbReference>
<dbReference type="InterPro" id="IPR056823">
    <property type="entry name" value="TEN-like_YD-shell"/>
</dbReference>
<accession>G1C865</accession>
<organism evidence="3">
    <name type="scientific">Micromonospora maris (strain DSM 45365 / JCM 31040 / NBRC 109089 / NRRL B-24793 / AB-18-032)</name>
    <name type="common">Verrucosispora maris</name>
    <dbReference type="NCBI Taxonomy" id="263358"/>
    <lineage>
        <taxon>Bacteria</taxon>
        <taxon>Bacillati</taxon>
        <taxon>Actinomycetota</taxon>
        <taxon>Actinomycetes</taxon>
        <taxon>Micromonosporales</taxon>
        <taxon>Micromonosporaceae</taxon>
        <taxon>Micromonospora</taxon>
    </lineage>
</organism>
<name>G1C865_MICM1</name>
<feature type="domain" description="Teneurin-like YD-shell" evidence="2">
    <location>
        <begin position="52"/>
        <end position="162"/>
    </location>
</feature>
<dbReference type="NCBIfam" id="TIGR01643">
    <property type="entry name" value="YD_repeat_2x"/>
    <property type="match status" value="4"/>
</dbReference>
<dbReference type="InterPro" id="IPR050708">
    <property type="entry name" value="T6SS_VgrG/RHS"/>
</dbReference>
<dbReference type="InterPro" id="IPR022385">
    <property type="entry name" value="Rhs_assc_core"/>
</dbReference>
<proteinExistence type="predicted"/>
<dbReference type="NCBIfam" id="TIGR03696">
    <property type="entry name" value="Rhs_assc_core"/>
    <property type="match status" value="1"/>
</dbReference>
<keyword evidence="1" id="KW-0677">Repeat</keyword>
<dbReference type="AlphaFoldDB" id="G1C865"/>
<sequence>MALRRRHAFCCPRRGELPETTRPRGPRMTLAHERADGRSLVSRHPDRPDLPLSLADAAGNRVDYSYDDGGRLLRAYSRAFDRDIETRTYHPDGSLASATDGRGATTGYHYDGRGRLVAIDPPEPLGQIRFAYDDDSRVVRVTHGNGQRVGFTYDASGRLVEVRDDDTGQVLGDFAHDSAGNLTHRSGPGWSESIQWRDGRRIGSVRREGREMEQVGYRHTASGALAAQLDLNGTTTYGYDAAGRLAVLDDPFGGRTSFEYDGAGRRTATVFAGGGSQRTEYDALGRPVRLVVADGRGDPVHTVSYDYGGGALLAARTVDGVTTEYAYDGLGRVVRAGDEEFGYDLANNLIRLGGTTFDVNDAGQHVRFGETVLGYDRSGNFVDEVNPTVRFTYSPTNQTRTGSVDGRQVVDIRYDGLDNREPRRIHETTLDGRSVTHVLHRTSLGIVRVTDDVPTAFVREPSGRLIGLRTADGTRYQAVTDHQGSVLALLATDGTLAATYTYSAFGAVTATSGVAAVNPFRYLGAYQLLRGAHFLECRIYNGAWGRFTQPDPRHQARAPYTFADNDPVNLGNPARTNFWATLSRPPREAVAAFHGTPPPPTTFLGTGIPFITRRGDDND</sequence>
<dbReference type="InterPro" id="IPR031325">
    <property type="entry name" value="RHS_repeat"/>
</dbReference>
<evidence type="ECO:0000256" key="1">
    <source>
        <dbReference type="ARBA" id="ARBA00022737"/>
    </source>
</evidence>
<dbReference type="PANTHER" id="PTHR32305:SF15">
    <property type="entry name" value="PROTEIN RHSA-RELATED"/>
    <property type="match status" value="1"/>
</dbReference>
<dbReference type="EMBL" id="JF752342">
    <property type="protein sequence ID" value="AEK75496.1"/>
    <property type="molecule type" value="Genomic_DNA"/>
</dbReference>
<reference evidence="3" key="1">
    <citation type="journal article" date="2011" name="ChemBioChem">
        <title>Abyssomicin biosynthesis: formation of an unusual polyketide, antibiotic-feeding studies and genetic analysis.</title>
        <authorList>
            <person name="Gottardi E.M."/>
            <person name="Krawczyk J.M."/>
            <person name="von Suchodoletz H."/>
            <person name="Schadt S."/>
            <person name="Muhlenweg A."/>
            <person name="Uguru G.C."/>
            <person name="Pelzer S."/>
            <person name="Fiedler H.P."/>
            <person name="Bibb M.J."/>
            <person name="Stach J.E."/>
            <person name="Sussmuth R.D."/>
        </authorList>
    </citation>
    <scope>NUCLEOTIDE SEQUENCE</scope>
    <source>
        <strain evidence="3">AB-18-032</strain>
    </source>
</reference>
<dbReference type="Gene3D" id="2.180.10.10">
    <property type="entry name" value="RHS repeat-associated core"/>
    <property type="match status" value="2"/>
</dbReference>
<dbReference type="InterPro" id="IPR006530">
    <property type="entry name" value="YD"/>
</dbReference>
<dbReference type="Pfam" id="PF25023">
    <property type="entry name" value="TEN_YD-shell"/>
    <property type="match status" value="2"/>
</dbReference>
<gene>
    <name evidence="3" type="primary">abyK</name>
</gene>
<feature type="domain" description="Teneurin-like YD-shell" evidence="2">
    <location>
        <begin position="321"/>
        <end position="568"/>
    </location>
</feature>
<dbReference type="PANTHER" id="PTHR32305">
    <property type="match status" value="1"/>
</dbReference>
<protein>
    <submittedName>
        <fullName evidence="3">YD repeat protein</fullName>
    </submittedName>
</protein>